<keyword evidence="5" id="KW-0812">Transmembrane</keyword>
<gene>
    <name evidence="7" type="ORF">S01H4_08444</name>
</gene>
<evidence type="ECO:0000313" key="7">
    <source>
        <dbReference type="EMBL" id="GAG69730.1"/>
    </source>
</evidence>
<evidence type="ECO:0000256" key="4">
    <source>
        <dbReference type="ARBA" id="ARBA00022840"/>
    </source>
</evidence>
<dbReference type="InterPro" id="IPR050763">
    <property type="entry name" value="ABC_transporter_ATP-binding"/>
</dbReference>
<keyword evidence="5" id="KW-1133">Transmembrane helix</keyword>
<dbReference type="AlphaFoldDB" id="X0ZJA9"/>
<evidence type="ECO:0000256" key="1">
    <source>
        <dbReference type="ARBA" id="ARBA00005417"/>
    </source>
</evidence>
<evidence type="ECO:0000259" key="6">
    <source>
        <dbReference type="Pfam" id="PF00005"/>
    </source>
</evidence>
<dbReference type="PANTHER" id="PTHR42711:SF5">
    <property type="entry name" value="ABC TRANSPORTER ATP-BINDING PROTEIN NATA"/>
    <property type="match status" value="1"/>
</dbReference>
<reference evidence="7" key="1">
    <citation type="journal article" date="2014" name="Front. Microbiol.">
        <title>High frequency of phylogenetically diverse reductive dehalogenase-homologous genes in deep subseafloor sedimentary metagenomes.</title>
        <authorList>
            <person name="Kawai M."/>
            <person name="Futagami T."/>
            <person name="Toyoda A."/>
            <person name="Takaki Y."/>
            <person name="Nishi S."/>
            <person name="Hori S."/>
            <person name="Arai W."/>
            <person name="Tsubouchi T."/>
            <person name="Morono Y."/>
            <person name="Uchiyama I."/>
            <person name="Ito T."/>
            <person name="Fujiyama A."/>
            <person name="Inagaki F."/>
            <person name="Takami H."/>
        </authorList>
    </citation>
    <scope>NUCLEOTIDE SEQUENCE</scope>
    <source>
        <strain evidence="7">Expedition CK06-06</strain>
    </source>
</reference>
<dbReference type="Pfam" id="PF00005">
    <property type="entry name" value="ABC_tran"/>
    <property type="match status" value="1"/>
</dbReference>
<dbReference type="GO" id="GO:0016887">
    <property type="term" value="F:ATP hydrolysis activity"/>
    <property type="evidence" value="ECO:0007669"/>
    <property type="project" value="InterPro"/>
</dbReference>
<dbReference type="EMBL" id="BART01002899">
    <property type="protein sequence ID" value="GAG69730.1"/>
    <property type="molecule type" value="Genomic_DNA"/>
</dbReference>
<dbReference type="Gene3D" id="3.40.50.300">
    <property type="entry name" value="P-loop containing nucleotide triphosphate hydrolases"/>
    <property type="match status" value="1"/>
</dbReference>
<comment type="caution">
    <text evidence="7">The sequence shown here is derived from an EMBL/GenBank/DDBJ whole genome shotgun (WGS) entry which is preliminary data.</text>
</comment>
<feature type="transmembrane region" description="Helical" evidence="5">
    <location>
        <begin position="97"/>
        <end position="121"/>
    </location>
</feature>
<proteinExistence type="inferred from homology"/>
<dbReference type="GO" id="GO:0005524">
    <property type="term" value="F:ATP binding"/>
    <property type="evidence" value="ECO:0007669"/>
    <property type="project" value="UniProtKB-KW"/>
</dbReference>
<dbReference type="InterPro" id="IPR003439">
    <property type="entry name" value="ABC_transporter-like_ATP-bd"/>
</dbReference>
<keyword evidence="5" id="KW-0472">Membrane</keyword>
<accession>X0ZJA9</accession>
<dbReference type="InterPro" id="IPR027417">
    <property type="entry name" value="P-loop_NTPase"/>
</dbReference>
<evidence type="ECO:0000256" key="2">
    <source>
        <dbReference type="ARBA" id="ARBA00022448"/>
    </source>
</evidence>
<protein>
    <recommendedName>
        <fullName evidence="6">ABC transporter domain-containing protein</fullName>
    </recommendedName>
</protein>
<dbReference type="SUPFAM" id="SSF52540">
    <property type="entry name" value="P-loop containing nucleoside triphosphate hydrolases"/>
    <property type="match status" value="1"/>
</dbReference>
<keyword evidence="4" id="KW-0067">ATP-binding</keyword>
<organism evidence="7">
    <name type="scientific">marine sediment metagenome</name>
    <dbReference type="NCBI Taxonomy" id="412755"/>
    <lineage>
        <taxon>unclassified sequences</taxon>
        <taxon>metagenomes</taxon>
        <taxon>ecological metagenomes</taxon>
    </lineage>
</organism>
<keyword evidence="2" id="KW-0813">Transport</keyword>
<keyword evidence="3" id="KW-0547">Nucleotide-binding</keyword>
<dbReference type="PANTHER" id="PTHR42711">
    <property type="entry name" value="ABC TRANSPORTER ATP-BINDING PROTEIN"/>
    <property type="match status" value="1"/>
</dbReference>
<evidence type="ECO:0000256" key="5">
    <source>
        <dbReference type="SAM" id="Phobius"/>
    </source>
</evidence>
<evidence type="ECO:0000256" key="3">
    <source>
        <dbReference type="ARBA" id="ARBA00022741"/>
    </source>
</evidence>
<sequence>METLLLEHENEENDTMIKLENLTKYYGKHLAVDNVSIKVHSGEVIGLVGPNGAGKTTIIKMIAKLLRPSSGRIMVRDNQGELKDLNKKSRNLVKFGFLIDIPIYVSLLVISVFSAILIYLGGRSFTKIEAS</sequence>
<comment type="similarity">
    <text evidence="1">Belongs to the ABC transporter superfamily.</text>
</comment>
<name>X0ZJA9_9ZZZZ</name>
<feature type="domain" description="ABC transporter" evidence="6">
    <location>
        <begin position="33"/>
        <end position="83"/>
    </location>
</feature>